<dbReference type="RefSeq" id="WP_038474289.1">
    <property type="nucleotide sequence ID" value="NZ_CP009451.1"/>
</dbReference>
<gene>
    <name evidence="3" type="ORF">JT31_05640</name>
</gene>
<dbReference type="GO" id="GO:0030254">
    <property type="term" value="P:protein secretion by the type III secretion system"/>
    <property type="evidence" value="ECO:0007669"/>
    <property type="project" value="InterPro"/>
</dbReference>
<protein>
    <submittedName>
        <fullName evidence="3">Type III secretion regulator YopN/LcrE/InvE/MxiC</fullName>
    </submittedName>
</protein>
<dbReference type="Gene3D" id="1.10.150.630">
    <property type="match status" value="1"/>
</dbReference>
<accession>A0A089RC18</accession>
<dbReference type="OrthoDB" id="5863785at2"/>
<dbReference type="InterPro" id="IPR013401">
    <property type="entry name" value="T3SS_LcrE"/>
</dbReference>
<sequence length="391" mass="42827">MNMRIPQHHHHHNLRLETEQADALVDELISDTNSDKSAASSSSSATRAAPAPQRPGAAQESMASAFAESIEQKIKHEEQRTQGTQQRRVSVAAIKVTHLVELGRLLESPSGKDQAGQESAFERLLSGSEGKNPTLEDLLEQANNDPASAFVTLSLMAMRLRNGSNPALAAHVERMLAELQQQHPEKINAGVNTAPAIAAFSSDPGQKREMRKLYYSGVINQQSADNIMDVLLDKFGVDGFVPALRTLQRALSDDIAALAPSAPPTALRRLLSGLNDTRAITHTLSEVAQFLDRLKSKYSHVTMGADVMTRSLLSMCRNGFYSRDLTQLGLQVVGEKPLQQSLFFNGLLTLLQALPEKIWGGNDDTRHNALLLLRTLNGEYAAWEKRSQLAQ</sequence>
<dbReference type="GO" id="GO:0009986">
    <property type="term" value="C:cell surface"/>
    <property type="evidence" value="ECO:0007669"/>
    <property type="project" value="InterPro"/>
</dbReference>
<dbReference type="Pfam" id="PF07201">
    <property type="entry name" value="HrpJ"/>
    <property type="match status" value="1"/>
</dbReference>
<feature type="region of interest" description="Disordered" evidence="1">
    <location>
        <begin position="31"/>
        <end position="65"/>
    </location>
</feature>
<dbReference type="NCBIfam" id="TIGR02568">
    <property type="entry name" value="LcrE"/>
    <property type="match status" value="1"/>
</dbReference>
<dbReference type="InterPro" id="IPR010812">
    <property type="entry name" value="HrpJ-like"/>
</dbReference>
<evidence type="ECO:0000313" key="4">
    <source>
        <dbReference type="Proteomes" id="UP000029481"/>
    </source>
</evidence>
<dbReference type="KEGG" id="cnt:JT31_05640"/>
<dbReference type="Proteomes" id="UP000029481">
    <property type="component" value="Chromosome"/>
</dbReference>
<organism evidence="3 4">
    <name type="scientific">Cedecea neteri</name>
    <dbReference type="NCBI Taxonomy" id="158822"/>
    <lineage>
        <taxon>Bacteria</taxon>
        <taxon>Pseudomonadati</taxon>
        <taxon>Pseudomonadota</taxon>
        <taxon>Gammaproteobacteria</taxon>
        <taxon>Enterobacterales</taxon>
        <taxon>Enterobacteriaceae</taxon>
        <taxon>Cedecea</taxon>
    </lineage>
</organism>
<feature type="compositionally biased region" description="Low complexity" evidence="1">
    <location>
        <begin position="31"/>
        <end position="59"/>
    </location>
</feature>
<dbReference type="GO" id="GO:0019867">
    <property type="term" value="C:outer membrane"/>
    <property type="evidence" value="ECO:0007669"/>
    <property type="project" value="InterPro"/>
</dbReference>
<evidence type="ECO:0000313" key="3">
    <source>
        <dbReference type="EMBL" id="AIR04115.1"/>
    </source>
</evidence>
<dbReference type="SUPFAM" id="SSF140591">
    <property type="entry name" value="Type III secretion system domain"/>
    <property type="match status" value="1"/>
</dbReference>
<dbReference type="AlphaFoldDB" id="A0A089RC18"/>
<keyword evidence="4" id="KW-1185">Reference proteome</keyword>
<evidence type="ECO:0000259" key="2">
    <source>
        <dbReference type="Pfam" id="PF07201"/>
    </source>
</evidence>
<name>A0A089RC18_9ENTR</name>
<feature type="domain" description="Hypersensitivity response secretion-like HrpJ" evidence="2">
    <location>
        <begin position="66"/>
        <end position="235"/>
    </location>
</feature>
<reference evidence="3 4" key="1">
    <citation type="submission" date="2014-09" db="EMBL/GenBank/DDBJ databases">
        <title>Cedecea neteri SSMD04 Genome Sequencing.</title>
        <authorList>
            <person name="Tan J.-Y."/>
        </authorList>
    </citation>
    <scope>NUCLEOTIDE SEQUENCE [LARGE SCALE GENOMIC DNA]</scope>
    <source>
        <strain evidence="3 4">SSMD04</strain>
    </source>
</reference>
<dbReference type="GO" id="GO:0050709">
    <property type="term" value="P:negative regulation of protein secretion"/>
    <property type="evidence" value="ECO:0007669"/>
    <property type="project" value="InterPro"/>
</dbReference>
<evidence type="ECO:0000256" key="1">
    <source>
        <dbReference type="SAM" id="MobiDB-lite"/>
    </source>
</evidence>
<proteinExistence type="predicted"/>
<dbReference type="EMBL" id="CP009451">
    <property type="protein sequence ID" value="AIR04115.1"/>
    <property type="molecule type" value="Genomic_DNA"/>
</dbReference>